<evidence type="ECO:0000313" key="10">
    <source>
        <dbReference type="EMBL" id="KAB1225219.1"/>
    </source>
</evidence>
<comment type="subcellular location">
    <subcellularLocation>
        <location evidence="1">Nucleus</location>
    </subcellularLocation>
</comment>
<evidence type="ECO:0000256" key="2">
    <source>
        <dbReference type="ARBA" id="ARBA00022737"/>
    </source>
</evidence>
<evidence type="ECO:0000256" key="1">
    <source>
        <dbReference type="ARBA" id="ARBA00004123"/>
    </source>
</evidence>
<keyword evidence="6" id="KW-0539">Nucleus</keyword>
<dbReference type="AlphaFoldDB" id="A0A6A1WIQ2"/>
<dbReference type="PANTHER" id="PTHR47996:SF3">
    <property type="entry name" value="TRANSCRIPTION FACTOR DUO1"/>
    <property type="match status" value="1"/>
</dbReference>
<evidence type="ECO:0000256" key="4">
    <source>
        <dbReference type="ARBA" id="ARBA00023125"/>
    </source>
</evidence>
<feature type="domain" description="Myb-like" evidence="8">
    <location>
        <begin position="67"/>
        <end position="110"/>
    </location>
</feature>
<gene>
    <name evidence="10" type="ORF">CJ030_MR1G025748</name>
</gene>
<dbReference type="FunFam" id="1.10.10.60:FF:000351">
    <property type="entry name" value="Transcription factor GAMYB"/>
    <property type="match status" value="1"/>
</dbReference>
<reference evidence="10 11" key="1">
    <citation type="journal article" date="2019" name="Plant Biotechnol. J.">
        <title>The red bayberry genome and genetic basis of sex determination.</title>
        <authorList>
            <person name="Jia H.M."/>
            <person name="Jia H.J."/>
            <person name="Cai Q.L."/>
            <person name="Wang Y."/>
            <person name="Zhao H.B."/>
            <person name="Yang W.F."/>
            <person name="Wang G.Y."/>
            <person name="Li Y.H."/>
            <person name="Zhan D.L."/>
            <person name="Shen Y.T."/>
            <person name="Niu Q.F."/>
            <person name="Chang L."/>
            <person name="Qiu J."/>
            <person name="Zhao L."/>
            <person name="Xie H.B."/>
            <person name="Fu W.Y."/>
            <person name="Jin J."/>
            <person name="Li X.W."/>
            <person name="Jiao Y."/>
            <person name="Zhou C.C."/>
            <person name="Tu T."/>
            <person name="Chai C.Y."/>
            <person name="Gao J.L."/>
            <person name="Fan L.J."/>
            <person name="van de Weg E."/>
            <person name="Wang J.Y."/>
            <person name="Gao Z.S."/>
        </authorList>
    </citation>
    <scope>NUCLEOTIDE SEQUENCE [LARGE SCALE GENOMIC DNA]</scope>
    <source>
        <tissue evidence="10">Leaves</tissue>
    </source>
</reference>
<dbReference type="OrthoDB" id="2143914at2759"/>
<dbReference type="GO" id="GO:0005634">
    <property type="term" value="C:nucleus"/>
    <property type="evidence" value="ECO:0007669"/>
    <property type="project" value="UniProtKB-SubCell"/>
</dbReference>
<keyword evidence="2" id="KW-0677">Repeat</keyword>
<dbReference type="PANTHER" id="PTHR47996">
    <property type="entry name" value="TRANSCRIPTION FACTOR DUO1"/>
    <property type="match status" value="1"/>
</dbReference>
<feature type="region of interest" description="Disordered" evidence="7">
    <location>
        <begin position="116"/>
        <end position="141"/>
    </location>
</feature>
<comment type="caution">
    <text evidence="10">The sequence shown here is derived from an EMBL/GenBank/DDBJ whole genome shotgun (WGS) entry which is preliminary data.</text>
</comment>
<keyword evidence="11" id="KW-1185">Reference proteome</keyword>
<dbReference type="Gene3D" id="1.10.10.60">
    <property type="entry name" value="Homeodomain-like"/>
    <property type="match status" value="2"/>
</dbReference>
<dbReference type="Proteomes" id="UP000516437">
    <property type="component" value="Chromosome 1"/>
</dbReference>
<dbReference type="Pfam" id="PF00249">
    <property type="entry name" value="Myb_DNA-binding"/>
    <property type="match status" value="2"/>
</dbReference>
<keyword evidence="3" id="KW-0805">Transcription regulation</keyword>
<dbReference type="EMBL" id="RXIC02000019">
    <property type="protein sequence ID" value="KAB1225219.1"/>
    <property type="molecule type" value="Genomic_DNA"/>
</dbReference>
<evidence type="ECO:0000313" key="11">
    <source>
        <dbReference type="Proteomes" id="UP000516437"/>
    </source>
</evidence>
<dbReference type="GO" id="GO:0003677">
    <property type="term" value="F:DNA binding"/>
    <property type="evidence" value="ECO:0007669"/>
    <property type="project" value="UniProtKB-KW"/>
</dbReference>
<evidence type="ECO:0000256" key="5">
    <source>
        <dbReference type="ARBA" id="ARBA00023163"/>
    </source>
</evidence>
<dbReference type="FunFam" id="1.10.10.60:FF:000060">
    <property type="entry name" value="MYB transcription factor"/>
    <property type="match status" value="1"/>
</dbReference>
<dbReference type="InterPro" id="IPR017930">
    <property type="entry name" value="Myb_dom"/>
</dbReference>
<keyword evidence="5" id="KW-0804">Transcription</keyword>
<dbReference type="SMART" id="SM00717">
    <property type="entry name" value="SANT"/>
    <property type="match status" value="2"/>
</dbReference>
<dbReference type="InterPro" id="IPR053106">
    <property type="entry name" value="Plant_Male-Germline_Reg_TFs"/>
</dbReference>
<keyword evidence="4" id="KW-0238">DNA-binding</keyword>
<dbReference type="InterPro" id="IPR009057">
    <property type="entry name" value="Homeodomain-like_sf"/>
</dbReference>
<feature type="domain" description="HTH myb-type" evidence="9">
    <location>
        <begin position="6"/>
        <end position="62"/>
    </location>
</feature>
<organism evidence="10 11">
    <name type="scientific">Morella rubra</name>
    <name type="common">Chinese bayberry</name>
    <dbReference type="NCBI Taxonomy" id="262757"/>
    <lineage>
        <taxon>Eukaryota</taxon>
        <taxon>Viridiplantae</taxon>
        <taxon>Streptophyta</taxon>
        <taxon>Embryophyta</taxon>
        <taxon>Tracheophyta</taxon>
        <taxon>Spermatophyta</taxon>
        <taxon>Magnoliopsida</taxon>
        <taxon>eudicotyledons</taxon>
        <taxon>Gunneridae</taxon>
        <taxon>Pentapetalae</taxon>
        <taxon>rosids</taxon>
        <taxon>fabids</taxon>
        <taxon>Fagales</taxon>
        <taxon>Myricaceae</taxon>
        <taxon>Morella</taxon>
    </lineage>
</organism>
<dbReference type="InterPro" id="IPR001005">
    <property type="entry name" value="SANT/Myb"/>
</dbReference>
<dbReference type="PROSITE" id="PS50090">
    <property type="entry name" value="MYB_LIKE"/>
    <property type="match status" value="2"/>
</dbReference>
<dbReference type="CDD" id="cd00167">
    <property type="entry name" value="SANT"/>
    <property type="match status" value="2"/>
</dbReference>
<evidence type="ECO:0000256" key="3">
    <source>
        <dbReference type="ARBA" id="ARBA00023015"/>
    </source>
</evidence>
<name>A0A6A1WIQ2_9ROSI</name>
<proteinExistence type="predicted"/>
<accession>A0A6A1WIQ2</accession>
<feature type="domain" description="HTH myb-type" evidence="9">
    <location>
        <begin position="63"/>
        <end position="114"/>
    </location>
</feature>
<evidence type="ECO:0000256" key="7">
    <source>
        <dbReference type="SAM" id="MobiDB-lite"/>
    </source>
</evidence>
<sequence>MERKRDEGIRKGPWKTEEDEVLLNHVKKYGPRDWSSIRSKGLLQRTGKSCRLRWVNKLRPNLKNGCKFSLEEERVVIELQAQFGNKWAKIATYLPGRTDNDVKNFWSSRQKRLTRILPTSSPPSKSQKNKKEVQPYHGCSQGSNSCPAFEVPKFSSSSEGESSSRAQSCSSSCMENLEMIRMVPLPELVNPKLLNFDTNIIHHELSLAEKNPCSESQEQIFPFSQIPDPQPDLIFSPESQELLARLEDHNIFDMFGQLDSSELGDAAQVLPIGPQLFEPVESCPSYEYHTGGDCRNGVEEKIDSTITPDSFFDDFPTDVFDHIEPPPSPSDR</sequence>
<dbReference type="SUPFAM" id="SSF46689">
    <property type="entry name" value="Homeodomain-like"/>
    <property type="match status" value="1"/>
</dbReference>
<evidence type="ECO:0000259" key="8">
    <source>
        <dbReference type="PROSITE" id="PS50090"/>
    </source>
</evidence>
<dbReference type="PROSITE" id="PS51294">
    <property type="entry name" value="HTH_MYB"/>
    <property type="match status" value="2"/>
</dbReference>
<protein>
    <submittedName>
        <fullName evidence="10">Transcription factor GAMYB</fullName>
    </submittedName>
</protein>
<evidence type="ECO:0000256" key="6">
    <source>
        <dbReference type="ARBA" id="ARBA00023242"/>
    </source>
</evidence>
<feature type="domain" description="Myb-like" evidence="8">
    <location>
        <begin position="6"/>
        <end position="58"/>
    </location>
</feature>
<evidence type="ECO:0000259" key="9">
    <source>
        <dbReference type="PROSITE" id="PS51294"/>
    </source>
</evidence>